<name>A0A4R2HRT2_9ACTN</name>
<dbReference type="Proteomes" id="UP000294508">
    <property type="component" value="Unassembled WGS sequence"/>
</dbReference>
<reference evidence="1 2" key="1">
    <citation type="journal article" date="2015" name="Stand. Genomic Sci.">
        <title>Genomic Encyclopedia of Bacterial and Archaeal Type Strains, Phase III: the genomes of soil and plant-associated and newly described type strains.</title>
        <authorList>
            <person name="Whitman W.B."/>
            <person name="Woyke T."/>
            <person name="Klenk H.P."/>
            <person name="Zhou Y."/>
            <person name="Lilburn T.G."/>
            <person name="Beck B.J."/>
            <person name="De Vos P."/>
            <person name="Vandamme P."/>
            <person name="Eisen J.A."/>
            <person name="Garrity G."/>
            <person name="Hugenholtz P."/>
            <person name="Kyrpides N.C."/>
        </authorList>
    </citation>
    <scope>NUCLEOTIDE SEQUENCE [LARGE SCALE GENOMIC DNA]</scope>
    <source>
        <strain evidence="1 2">VKM Ac-2572</strain>
    </source>
</reference>
<proteinExistence type="predicted"/>
<accession>A0A4R2HRT2</accession>
<comment type="caution">
    <text evidence="1">The sequence shown here is derived from an EMBL/GenBank/DDBJ whole genome shotgun (WGS) entry which is preliminary data.</text>
</comment>
<evidence type="ECO:0000313" key="1">
    <source>
        <dbReference type="EMBL" id="TCO33709.1"/>
    </source>
</evidence>
<evidence type="ECO:0000313" key="2">
    <source>
        <dbReference type="Proteomes" id="UP000294508"/>
    </source>
</evidence>
<keyword evidence="2" id="KW-1185">Reference proteome</keyword>
<gene>
    <name evidence="1" type="ORF">EV652_103711</name>
</gene>
<dbReference type="EMBL" id="SLWN01000003">
    <property type="protein sequence ID" value="TCO33709.1"/>
    <property type="molecule type" value="Genomic_DNA"/>
</dbReference>
<dbReference type="AlphaFoldDB" id="A0A4R2HRT2"/>
<organism evidence="1 2">
    <name type="scientific">Kribbella steppae</name>
    <dbReference type="NCBI Taxonomy" id="2512223"/>
    <lineage>
        <taxon>Bacteria</taxon>
        <taxon>Bacillati</taxon>
        <taxon>Actinomycetota</taxon>
        <taxon>Actinomycetes</taxon>
        <taxon>Propionibacteriales</taxon>
        <taxon>Kribbellaceae</taxon>
        <taxon>Kribbella</taxon>
    </lineage>
</organism>
<sequence length="32" mass="3307">MPVTTPATLSRAADGTITGIDLAGRLFTRTTT</sequence>
<protein>
    <submittedName>
        <fullName evidence="1">Uncharacterized protein</fullName>
    </submittedName>
</protein>